<gene>
    <name evidence="2" type="ORF">MM171A00157_0024</name>
    <name evidence="3" type="ORF">MM171B00143_0059</name>
</gene>
<feature type="region of interest" description="Disordered" evidence="1">
    <location>
        <begin position="234"/>
        <end position="263"/>
    </location>
</feature>
<dbReference type="PIRSF" id="PIRSF029215">
    <property type="entry name" value="UCP029215"/>
    <property type="match status" value="1"/>
</dbReference>
<proteinExistence type="predicted"/>
<accession>A0A6M3M581</accession>
<evidence type="ECO:0008006" key="4">
    <source>
        <dbReference type="Google" id="ProtNLM"/>
    </source>
</evidence>
<evidence type="ECO:0000256" key="1">
    <source>
        <dbReference type="SAM" id="MobiDB-lite"/>
    </source>
</evidence>
<feature type="compositionally biased region" description="Basic and acidic residues" evidence="1">
    <location>
        <begin position="341"/>
        <end position="361"/>
    </location>
</feature>
<dbReference type="EMBL" id="MT143894">
    <property type="protein sequence ID" value="QJB05088.1"/>
    <property type="molecule type" value="Genomic_DNA"/>
</dbReference>
<organism evidence="2">
    <name type="scientific">viral metagenome</name>
    <dbReference type="NCBI Taxonomy" id="1070528"/>
    <lineage>
        <taxon>unclassified sequences</taxon>
        <taxon>metagenomes</taxon>
        <taxon>organismal metagenomes</taxon>
    </lineage>
</organism>
<evidence type="ECO:0000313" key="3">
    <source>
        <dbReference type="EMBL" id="QJB05088.1"/>
    </source>
</evidence>
<evidence type="ECO:0000313" key="2">
    <source>
        <dbReference type="EMBL" id="QJB00855.1"/>
    </source>
</evidence>
<dbReference type="AlphaFoldDB" id="A0A6M3M581"/>
<feature type="region of interest" description="Disordered" evidence="1">
    <location>
        <begin position="327"/>
        <end position="363"/>
    </location>
</feature>
<dbReference type="EMBL" id="MT143702">
    <property type="protein sequence ID" value="QJB00855.1"/>
    <property type="molecule type" value="Genomic_DNA"/>
</dbReference>
<dbReference type="Pfam" id="PF09979">
    <property type="entry name" value="DUF2213"/>
    <property type="match status" value="1"/>
</dbReference>
<dbReference type="InterPro" id="IPR016913">
    <property type="entry name" value="UCP029215"/>
</dbReference>
<sequence>MKILLQDRAAIPVPSQRTYTENGYLKVPGRVALAGNVQQYLASELGLTDRPGNTVVNVYRPPESVFDPASLATYDNADVTVEHPTEMVDAGTFKRVAVGHATSPGRQDGSAVVVDLLIKDADAIKAIEDGKCELSAGYMAEYVEQPGVTPDGTPYEFIQRGIAVNHIALVESARAGRLARLFDHKTPLEAVMSHKVTLDSGAKVEVADEASAILIQSTIDGLRKRVADAEEEKTKAELAKDEAEAKADALDEENEELKEKASEDSISKRLADVLAVTDAARKLAGAEFTCDSVSPLEIKRAALAARLPKRAWADKSEAYVLAAWDSEMEKKESEDEEEEDEKSKTTDSHRQLGADLSKVKTGDAQTTLDAAYQARMERTANAWKGN</sequence>
<reference evidence="2" key="1">
    <citation type="submission" date="2020-03" db="EMBL/GenBank/DDBJ databases">
        <title>The deep terrestrial virosphere.</title>
        <authorList>
            <person name="Holmfeldt K."/>
            <person name="Nilsson E."/>
            <person name="Simone D."/>
            <person name="Lopez-Fernandez M."/>
            <person name="Wu X."/>
            <person name="de Brujin I."/>
            <person name="Lundin D."/>
            <person name="Andersson A."/>
            <person name="Bertilsson S."/>
            <person name="Dopson M."/>
        </authorList>
    </citation>
    <scope>NUCLEOTIDE SEQUENCE</scope>
    <source>
        <strain evidence="2">MM171A00157</strain>
        <strain evidence="3">MM171B00143</strain>
    </source>
</reference>
<feature type="compositionally biased region" description="Basic and acidic residues" evidence="1">
    <location>
        <begin position="234"/>
        <end position="249"/>
    </location>
</feature>
<protein>
    <recommendedName>
        <fullName evidence="4">DUF2213 domain-containing protein</fullName>
    </recommendedName>
</protein>
<name>A0A6M3M581_9ZZZZ</name>